<dbReference type="Pfam" id="PF01425">
    <property type="entry name" value="Amidase"/>
    <property type="match status" value="1"/>
</dbReference>
<dbReference type="PANTHER" id="PTHR11895">
    <property type="entry name" value="TRANSAMIDASE"/>
    <property type="match status" value="1"/>
</dbReference>
<dbReference type="InterPro" id="IPR020556">
    <property type="entry name" value="Amidase_CS"/>
</dbReference>
<dbReference type="EMBL" id="JAAAJB010000092">
    <property type="protein sequence ID" value="KAG0266500.1"/>
    <property type="molecule type" value="Genomic_DNA"/>
</dbReference>
<gene>
    <name evidence="3" type="ORF">DFQ27_009706</name>
</gene>
<proteinExistence type="inferred from homology"/>
<sequence>MTYDLKDPATPILRGRLLVAAVNVLERVGGATGLSWFLCRDAGLHCLRAIDYTEGLTTSPVWPPAENMVKAAAVNESTLSSDGYLKLVQDEADAEVNGGAGSESSTASSGNWRFLSCRDFYKVYRSGRTTPVEIAEQLVGLIKKSDEDSPPLRAMWSWDKELILEQARASAKRYKDGQPLSIVDGVPVVVKDEVDVQGYETGVGTTFLNKGKPALEDAHFVAQLRAHGALIIGKSTMHEIGLGITNCNPSTCTPRNPYHVDHHTGGSSGGSGAAVGAGLCPIAIGCDGGGSVRIPSSLCGIYGLKPTHGRVSSRGEYPLAPTVAVSGPMCATMEDLAIVYAIIAGKDGHDSFSLYQPNVALPKPVSTPRALDGLRIGVYRRWFEDVTQKEVAAKCYDMLDRLVQHHGAVLVDIEIPELFQSGKAHNITIVTEMLTKLNDHRNKLNHQSRLEMAMMSSLETRDYVKAQQQRTRDIQFLKKLFGLRKAVPGEESEVPVVDVIATPTIAKLPTRIHPDALHFGESNYRNTAKVMQFMMQANFTGIPGITAVAGYSSETAKDSSGVSTAADYESGLPIGIHFMSQWWDEKRLIQIGAICEQELAKAGGRQKPRLWLGQYAL</sequence>
<evidence type="ECO:0000313" key="4">
    <source>
        <dbReference type="Proteomes" id="UP000807716"/>
    </source>
</evidence>
<comment type="caution">
    <text evidence="3">The sequence shown here is derived from an EMBL/GenBank/DDBJ whole genome shotgun (WGS) entry which is preliminary data.</text>
</comment>
<evidence type="ECO:0000259" key="2">
    <source>
        <dbReference type="Pfam" id="PF01425"/>
    </source>
</evidence>
<reference evidence="3" key="1">
    <citation type="journal article" date="2020" name="Fungal Divers.">
        <title>Resolving the Mortierellaceae phylogeny through synthesis of multi-gene phylogenetics and phylogenomics.</title>
        <authorList>
            <person name="Vandepol N."/>
            <person name="Liber J."/>
            <person name="Desiro A."/>
            <person name="Na H."/>
            <person name="Kennedy M."/>
            <person name="Barry K."/>
            <person name="Grigoriev I.V."/>
            <person name="Miller A.N."/>
            <person name="O'Donnell K."/>
            <person name="Stajich J.E."/>
            <person name="Bonito G."/>
        </authorList>
    </citation>
    <scope>NUCLEOTIDE SEQUENCE</scope>
    <source>
        <strain evidence="3">BC1065</strain>
    </source>
</reference>
<evidence type="ECO:0000256" key="1">
    <source>
        <dbReference type="ARBA" id="ARBA00009199"/>
    </source>
</evidence>
<name>A0A9P6QH41_9FUNG</name>
<feature type="domain" description="Amidase" evidence="2">
    <location>
        <begin position="143"/>
        <end position="588"/>
    </location>
</feature>
<keyword evidence="4" id="KW-1185">Reference proteome</keyword>
<dbReference type="Proteomes" id="UP000807716">
    <property type="component" value="Unassembled WGS sequence"/>
</dbReference>
<dbReference type="InterPro" id="IPR023631">
    <property type="entry name" value="Amidase_dom"/>
</dbReference>
<dbReference type="InterPro" id="IPR036928">
    <property type="entry name" value="AS_sf"/>
</dbReference>
<evidence type="ECO:0000313" key="3">
    <source>
        <dbReference type="EMBL" id="KAG0266500.1"/>
    </source>
</evidence>
<dbReference type="AlphaFoldDB" id="A0A9P6QH41"/>
<dbReference type="Gene3D" id="3.90.1300.10">
    <property type="entry name" value="Amidase signature (AS) domain"/>
    <property type="match status" value="1"/>
</dbReference>
<dbReference type="PANTHER" id="PTHR11895:SF67">
    <property type="entry name" value="AMIDASE DOMAIN-CONTAINING PROTEIN"/>
    <property type="match status" value="1"/>
</dbReference>
<dbReference type="PROSITE" id="PS00571">
    <property type="entry name" value="AMIDASES"/>
    <property type="match status" value="1"/>
</dbReference>
<organism evidence="3 4">
    <name type="scientific">Actinomortierella ambigua</name>
    <dbReference type="NCBI Taxonomy" id="1343610"/>
    <lineage>
        <taxon>Eukaryota</taxon>
        <taxon>Fungi</taxon>
        <taxon>Fungi incertae sedis</taxon>
        <taxon>Mucoromycota</taxon>
        <taxon>Mortierellomycotina</taxon>
        <taxon>Mortierellomycetes</taxon>
        <taxon>Mortierellales</taxon>
        <taxon>Mortierellaceae</taxon>
        <taxon>Actinomortierella</taxon>
    </lineage>
</organism>
<accession>A0A9P6QH41</accession>
<dbReference type="GO" id="GO:0003824">
    <property type="term" value="F:catalytic activity"/>
    <property type="evidence" value="ECO:0007669"/>
    <property type="project" value="InterPro"/>
</dbReference>
<comment type="similarity">
    <text evidence="1">Belongs to the amidase family.</text>
</comment>
<dbReference type="OrthoDB" id="566138at2759"/>
<dbReference type="InterPro" id="IPR000120">
    <property type="entry name" value="Amidase"/>
</dbReference>
<dbReference type="SUPFAM" id="SSF75304">
    <property type="entry name" value="Amidase signature (AS) enzymes"/>
    <property type="match status" value="1"/>
</dbReference>
<protein>
    <recommendedName>
        <fullName evidence="2">Amidase domain-containing protein</fullName>
    </recommendedName>
</protein>